<dbReference type="PANTHER" id="PTHR43209:SF1">
    <property type="entry name" value="TRNA SULFURTRANSFERASE"/>
    <property type="match status" value="1"/>
</dbReference>
<dbReference type="GO" id="GO:0005524">
    <property type="term" value="F:ATP binding"/>
    <property type="evidence" value="ECO:0007669"/>
    <property type="project" value="UniProtKB-KW"/>
</dbReference>
<dbReference type="PANTHER" id="PTHR43209">
    <property type="entry name" value="TRNA SULFURTRANSFERASE"/>
    <property type="match status" value="1"/>
</dbReference>
<dbReference type="GO" id="GO:0004810">
    <property type="term" value="F:CCA tRNA nucleotidyltransferase activity"/>
    <property type="evidence" value="ECO:0007669"/>
    <property type="project" value="InterPro"/>
</dbReference>
<dbReference type="Pfam" id="PF02568">
    <property type="entry name" value="ThiI"/>
    <property type="match status" value="1"/>
</dbReference>
<dbReference type="GO" id="GO:0002937">
    <property type="term" value="P:tRNA 4-thiouridine biosynthesis"/>
    <property type="evidence" value="ECO:0007669"/>
    <property type="project" value="TreeGrafter"/>
</dbReference>
<dbReference type="InterPro" id="IPR050102">
    <property type="entry name" value="tRNA_sulfurtransferase_ThiI"/>
</dbReference>
<comment type="caution">
    <text evidence="4">The sequence shown here is derived from an EMBL/GenBank/DDBJ whole genome shotgun (WGS) entry which is preliminary data.</text>
</comment>
<name>A0A645IXN6_9ZZZZ</name>
<dbReference type="Gene3D" id="3.40.50.620">
    <property type="entry name" value="HUPs"/>
    <property type="match status" value="1"/>
</dbReference>
<gene>
    <name evidence="4" type="primary">thiI_27</name>
    <name evidence="4" type="ORF">SDC9_203296</name>
</gene>
<accession>A0A645IXN6</accession>
<sequence>MDIAHSIGTYETSILPYEDCCTIFVPKHPKTKPRLAEIEAHEAVLDIEALVRTSLDQAEVIDL</sequence>
<dbReference type="EC" id="2.8.1.4" evidence="4"/>
<reference evidence="4" key="1">
    <citation type="submission" date="2019-08" db="EMBL/GenBank/DDBJ databases">
        <authorList>
            <person name="Kucharzyk K."/>
            <person name="Murdoch R.W."/>
            <person name="Higgins S."/>
            <person name="Loffler F."/>
        </authorList>
    </citation>
    <scope>NUCLEOTIDE SEQUENCE</scope>
</reference>
<evidence type="ECO:0000256" key="2">
    <source>
        <dbReference type="ARBA" id="ARBA00022840"/>
    </source>
</evidence>
<keyword evidence="1" id="KW-0547">Nucleotide-binding</keyword>
<evidence type="ECO:0000313" key="4">
    <source>
        <dbReference type="EMBL" id="MPN55612.1"/>
    </source>
</evidence>
<organism evidence="4">
    <name type="scientific">bioreactor metagenome</name>
    <dbReference type="NCBI Taxonomy" id="1076179"/>
    <lineage>
        <taxon>unclassified sequences</taxon>
        <taxon>metagenomes</taxon>
        <taxon>ecological metagenomes</taxon>
    </lineage>
</organism>
<dbReference type="GO" id="GO:0140741">
    <property type="term" value="F:tRNA-uracil-4 sulfurtransferase activity"/>
    <property type="evidence" value="ECO:0007669"/>
    <property type="project" value="UniProtKB-EC"/>
</dbReference>
<keyword evidence="4" id="KW-0808">Transferase</keyword>
<protein>
    <submittedName>
        <fullName evidence="4">Putative tRNA sulfurtransferase</fullName>
        <ecNumber evidence="4">2.8.1.4</ecNumber>
    </submittedName>
</protein>
<dbReference type="GO" id="GO:0052837">
    <property type="term" value="P:thiazole biosynthetic process"/>
    <property type="evidence" value="ECO:0007669"/>
    <property type="project" value="TreeGrafter"/>
</dbReference>
<evidence type="ECO:0000256" key="1">
    <source>
        <dbReference type="ARBA" id="ARBA00022741"/>
    </source>
</evidence>
<dbReference type="SUPFAM" id="SSF52402">
    <property type="entry name" value="Adenine nucleotide alpha hydrolases-like"/>
    <property type="match status" value="1"/>
</dbReference>
<dbReference type="InterPro" id="IPR020536">
    <property type="entry name" value="ThiI_AANH"/>
</dbReference>
<dbReference type="EMBL" id="VSSQ01125072">
    <property type="protein sequence ID" value="MPN55612.1"/>
    <property type="molecule type" value="Genomic_DNA"/>
</dbReference>
<dbReference type="InterPro" id="IPR014729">
    <property type="entry name" value="Rossmann-like_a/b/a_fold"/>
</dbReference>
<proteinExistence type="predicted"/>
<feature type="domain" description="Thil AANH" evidence="3">
    <location>
        <begin position="2"/>
        <end position="45"/>
    </location>
</feature>
<dbReference type="AlphaFoldDB" id="A0A645IXN6"/>
<dbReference type="GO" id="GO:0005829">
    <property type="term" value="C:cytosol"/>
    <property type="evidence" value="ECO:0007669"/>
    <property type="project" value="TreeGrafter"/>
</dbReference>
<evidence type="ECO:0000259" key="3">
    <source>
        <dbReference type="Pfam" id="PF02568"/>
    </source>
</evidence>
<keyword evidence="2" id="KW-0067">ATP-binding</keyword>